<sequence>MDKLKQPCPFFQRGICRFGDACKYSHTTSPHDSGSVQKLPCHAFARGACRYGNWCKFSHDPLAWQENGLNGKQSEQAMQAPQSSGSTAYDQFVQWRYHVKKEKRDINMAQPLGRRFAGFIQQALALLDDANTMQEIITTLSNEGGLARLGEMLNADFALLEDEAMRNSFRTELLPFLRIIAHHQVLSSSVLETRLGTLLNYLYGINGKRSVAVFTAAIRGLTYEELSQAEFEPCLISLSAVLEVNRSAQVNDDLRSCAETIIALAKDCPLSGNALKYYKKMCLRLGLGENIGAAPNQSKHDHTRRKPTFELLVDQPGNLSKQGPRHDNDFQDIHHIQILPTMGEILGDRAEYLPRSDPSTWHLQGAAGLLDRQFRLLRQDTVGQLRDAARLELSRIQDPFEQTGALKDTGARTYSYRNVRLIDVEMDPQKGLLCVLEFDQPRELINKSQSQRKEWWAESGRLAPEALIMLLGSDQMAVFLTVLAATFPSEASNKSERSIEKLYPRAGDQRKANVIVQLVNHIDADIETLLFHFGFAYKESHKNLSFSLLEFPGVLLPAFKHTLEALQHMTLSEDLPFAELLAPTADSQHATQVEAPAYTKRQGFSFDLSTLSTNHENETITLDVNSPMQADLLSAQTTLDHSQAEALISTLCRSVALIQGPPGTGKSYTGVALIKVLIENKKAANLGPVLCVTFTNHALDQILEHLVDADVDQVIRIGSRCKSERLLALNLRAVAQKEPWTKLEARERWQHKQNVEHFRTLASESLRELQRFSQASVLTYLKERYPCYHDQLVAPEIDQDGFELVQNKRAAVGIAPWLKGAPRFSPMPGGNHGHDIFSLSVAERQRLYSHWVEQILDPIQQSLLANLKAYQDAKAGINKIRAEVDHRVLEGANVIGVTTSGLARNLDLLRRLNSKVLVVEEAGEVLEAHLLTAMLPSIEHAILIGDHQQLRPKAQNYELSVDNARSQVKMDISLFERLVHPNENENRAVPFVTLEIQRRMHPSISTLIRSTLYPDLHDDAVVAKYPQVSGMRRRLFWLDHREAEDSGKERSDSTSHTNRYEVDMVFALVRHLVRQGVYRRSDIAVLTPYLGQLRKLRRSLNSFAEVIINDRDIDEMALNSDGEDDDEVQEAFSGVTNARQPPRLGVHKSTLLQALRLATVDNFQGEEAKVVIISLVRSNEQRKCGFLRTSNRINVLLSRAQQGMYIIGNSETYAHIPMWGHVLEMLNKDGNLGPHLELCCPRHPETPLQITTPDDFSIVSPEAGCNLLCGQRLPCGHSCVNKCHSDGMHQSTYCLKPCNRAKEGCSHNCQYVCGQQCDENCTIQVSNIDVELPCGHHVSKLPCWQYQDPSQAVCRALVERIVPGCLHRVTLPCCIDVRAGDYVCLARCACLLPCGHACGEQCCKCRPRMLGEIEKEEHGKCQQPCKRDYSSCKHSCSAPCHGEEPCPLCSERCDVSCSHTRCMKQCHEPCAPCAEEDCASCCPHAKCSMPCAAPCDWVPCSKRCTKLLQCGHQCPSVCGADCPPATSCQICCDDDLKALQADLIMFTTYGELDISEKPCMFLPCGHIFTVESLDGVMAMADYYELDSLTGAPIALKGTVAAFSQEEMKTCPTCRASLRLLPRYGRIVRRALLDQSTKKFIAWAHRRHFLFAKLMRFEQDRLINTRSDVHLRYPVKIVLAQKSHVEVLSKLDLFGGRYRDLARLRRKLSAFLKQTEAEEQPFRRVYNIVETLRRRRLQDGHTIDGFEYDQDLLQTHVALFKLCNSYCLGIGLNKLHCSATIKLHDDSGWCSLYILS</sequence>
<keyword evidence="4 5" id="KW-0862">Zinc</keyword>
<comment type="caution">
    <text evidence="7">The sequence shown here is derived from an EMBL/GenBank/DDBJ whole genome shotgun (WGS) entry which is preliminary data.</text>
</comment>
<feature type="zinc finger region" description="C3H1-type" evidence="5">
    <location>
        <begin position="2"/>
        <end position="29"/>
    </location>
</feature>
<organism evidence="7 8">
    <name type="scientific">Ustilago hordei</name>
    <name type="common">Barley covered smut fungus</name>
    <dbReference type="NCBI Taxonomy" id="120017"/>
    <lineage>
        <taxon>Eukaryota</taxon>
        <taxon>Fungi</taxon>
        <taxon>Dikarya</taxon>
        <taxon>Basidiomycota</taxon>
        <taxon>Ustilaginomycotina</taxon>
        <taxon>Ustilaginomycetes</taxon>
        <taxon>Ustilaginales</taxon>
        <taxon>Ustilaginaceae</taxon>
        <taxon>Ustilago</taxon>
    </lineage>
</organism>
<evidence type="ECO:0000259" key="6">
    <source>
        <dbReference type="PROSITE" id="PS50103"/>
    </source>
</evidence>
<evidence type="ECO:0000313" key="8">
    <source>
        <dbReference type="Proteomes" id="UP000006174"/>
    </source>
</evidence>
<keyword evidence="2" id="KW-0677">Repeat</keyword>
<dbReference type="InterPro" id="IPR036855">
    <property type="entry name" value="Znf_CCCH_sf"/>
</dbReference>
<dbReference type="eggNOG" id="KOG1807">
    <property type="taxonomic scope" value="Eukaryota"/>
</dbReference>
<dbReference type="PANTHER" id="PTHR10887:SF445">
    <property type="entry name" value="NFX1-TYPE ZINC FINGER-CONTAINING PROTEIN 1"/>
    <property type="match status" value="1"/>
</dbReference>
<evidence type="ECO:0000256" key="5">
    <source>
        <dbReference type="PROSITE-ProRule" id="PRU00723"/>
    </source>
</evidence>
<dbReference type="Pfam" id="PF13086">
    <property type="entry name" value="AAA_11"/>
    <property type="match status" value="1"/>
</dbReference>
<keyword evidence="8" id="KW-1185">Reference proteome</keyword>
<keyword evidence="1 5" id="KW-0479">Metal-binding</keyword>
<proteinExistence type="predicted"/>
<dbReference type="CDD" id="cd17936">
    <property type="entry name" value="EEXXEc_NFX1"/>
    <property type="match status" value="1"/>
</dbReference>
<dbReference type="InterPro" id="IPR045055">
    <property type="entry name" value="DNA2/NAM7-like"/>
</dbReference>
<dbReference type="GO" id="GO:0004386">
    <property type="term" value="F:helicase activity"/>
    <property type="evidence" value="ECO:0007669"/>
    <property type="project" value="InterPro"/>
</dbReference>
<dbReference type="FunFam" id="3.40.50.300:FF:001660">
    <property type="entry name" value="NF-X1 finger and helicase protein, putative"/>
    <property type="match status" value="1"/>
</dbReference>
<dbReference type="InterPro" id="IPR000571">
    <property type="entry name" value="Znf_CCCH"/>
</dbReference>
<gene>
    <name evidence="7" type="ORF">UHOR_13173</name>
</gene>
<dbReference type="OMA" id="QCGHFLT"/>
<dbReference type="SMART" id="SM00438">
    <property type="entry name" value="ZnF_NFX"/>
    <property type="match status" value="4"/>
</dbReference>
<dbReference type="GO" id="GO:0008270">
    <property type="term" value="F:zinc ion binding"/>
    <property type="evidence" value="ECO:0007669"/>
    <property type="project" value="UniProtKB-KW"/>
</dbReference>
<dbReference type="Proteomes" id="UP000006174">
    <property type="component" value="Unassembled WGS sequence"/>
</dbReference>
<dbReference type="PROSITE" id="PS50103">
    <property type="entry name" value="ZF_C3H1"/>
    <property type="match status" value="2"/>
</dbReference>
<evidence type="ECO:0000256" key="3">
    <source>
        <dbReference type="ARBA" id="ARBA00022771"/>
    </source>
</evidence>
<dbReference type="CDD" id="cd06008">
    <property type="entry name" value="NF-X1-zinc-finger"/>
    <property type="match status" value="1"/>
</dbReference>
<feature type="domain" description="C3H1-type" evidence="6">
    <location>
        <begin position="2"/>
        <end position="29"/>
    </location>
</feature>
<dbReference type="Gene3D" id="3.40.50.300">
    <property type="entry name" value="P-loop containing nucleotide triphosphate hydrolases"/>
    <property type="match status" value="2"/>
</dbReference>
<keyword evidence="3 5" id="KW-0863">Zinc-finger</keyword>
<feature type="domain" description="C3H1-type" evidence="6">
    <location>
        <begin position="35"/>
        <end position="62"/>
    </location>
</feature>
<dbReference type="SUPFAM" id="SSF52540">
    <property type="entry name" value="P-loop containing nucleoside triphosphate hydrolases"/>
    <property type="match status" value="1"/>
</dbReference>
<protein>
    <recommendedName>
        <fullName evidence="6">C3H1-type domain-containing protein</fullName>
    </recommendedName>
</protein>
<dbReference type="InterPro" id="IPR041677">
    <property type="entry name" value="DNA2/NAM7_AAA_11"/>
</dbReference>
<dbReference type="EMBL" id="CAGI01000134">
    <property type="protein sequence ID" value="CCF48454.1"/>
    <property type="molecule type" value="Genomic_DNA"/>
</dbReference>
<feature type="zinc finger region" description="C3H1-type" evidence="5">
    <location>
        <begin position="35"/>
        <end position="62"/>
    </location>
</feature>
<dbReference type="STRING" id="1128400.I2FNG1"/>
<reference evidence="7 8" key="1">
    <citation type="journal article" date="2012" name="Plant Cell">
        <title>Genome comparison of barley and maize smut fungi reveals targeted loss of RNA silencing components and species-specific presence of transposable elements.</title>
        <authorList>
            <person name="Laurie J.D."/>
            <person name="Ali S."/>
            <person name="Linning R."/>
            <person name="Mannhaupt G."/>
            <person name="Wong P."/>
            <person name="Gueldener U."/>
            <person name="Muensterkoetter M."/>
            <person name="Moore R."/>
            <person name="Kahmann R."/>
            <person name="Bakkeren G."/>
            <person name="Schirawski J."/>
        </authorList>
    </citation>
    <scope>NUCLEOTIDE SEQUENCE [LARGE SCALE GENOMIC DNA]</scope>
    <source>
        <strain evidence="8">Uh4875-4</strain>
    </source>
</reference>
<dbReference type="InterPro" id="IPR041679">
    <property type="entry name" value="DNA2/NAM7-like_C"/>
</dbReference>
<evidence type="ECO:0000256" key="2">
    <source>
        <dbReference type="ARBA" id="ARBA00022737"/>
    </source>
</evidence>
<dbReference type="Gene3D" id="2.30.30.1190">
    <property type="match status" value="1"/>
</dbReference>
<dbReference type="InterPro" id="IPR027417">
    <property type="entry name" value="P-loop_NTPase"/>
</dbReference>
<dbReference type="GO" id="GO:0031048">
    <property type="term" value="P:regulatory ncRNA-mediated heterochromatin formation"/>
    <property type="evidence" value="ECO:0007669"/>
    <property type="project" value="TreeGrafter"/>
</dbReference>
<name>I2FNG1_USTHO</name>
<accession>I2FNG1</accession>
<dbReference type="PANTHER" id="PTHR10887">
    <property type="entry name" value="DNA2/NAM7 HELICASE FAMILY"/>
    <property type="match status" value="1"/>
</dbReference>
<dbReference type="InterPro" id="IPR047187">
    <property type="entry name" value="SF1_C_Upf1"/>
</dbReference>
<evidence type="ECO:0000313" key="7">
    <source>
        <dbReference type="EMBL" id="CCF48454.1"/>
    </source>
</evidence>
<dbReference type="SMART" id="SM00356">
    <property type="entry name" value="ZnF_C3H1"/>
    <property type="match status" value="2"/>
</dbReference>
<dbReference type="CDD" id="cd18808">
    <property type="entry name" value="SF1_C_Upf1"/>
    <property type="match status" value="1"/>
</dbReference>
<dbReference type="InterPro" id="IPR000967">
    <property type="entry name" value="Znf_NFX1"/>
</dbReference>
<dbReference type="SUPFAM" id="SSF90229">
    <property type="entry name" value="CCCH zinc finger"/>
    <property type="match status" value="1"/>
</dbReference>
<evidence type="ECO:0000256" key="4">
    <source>
        <dbReference type="ARBA" id="ARBA00022833"/>
    </source>
</evidence>
<dbReference type="GO" id="GO:0031380">
    <property type="term" value="C:nuclear RNA-directed RNA polymerase complex"/>
    <property type="evidence" value="ECO:0007669"/>
    <property type="project" value="TreeGrafter"/>
</dbReference>
<evidence type="ECO:0000256" key="1">
    <source>
        <dbReference type="ARBA" id="ARBA00022723"/>
    </source>
</evidence>
<dbReference type="HOGENOM" id="CLU_001490_1_1_1"/>
<dbReference type="Pfam" id="PF00642">
    <property type="entry name" value="zf-CCCH"/>
    <property type="match status" value="2"/>
</dbReference>
<dbReference type="Pfam" id="PF13087">
    <property type="entry name" value="AAA_12"/>
    <property type="match status" value="1"/>
</dbReference>